<evidence type="ECO:0000256" key="2">
    <source>
        <dbReference type="ARBA" id="ARBA00022771"/>
    </source>
</evidence>
<organism evidence="7 8">
    <name type="scientific">Exocentrus adspersus</name>
    <dbReference type="NCBI Taxonomy" id="1586481"/>
    <lineage>
        <taxon>Eukaryota</taxon>
        <taxon>Metazoa</taxon>
        <taxon>Ecdysozoa</taxon>
        <taxon>Arthropoda</taxon>
        <taxon>Hexapoda</taxon>
        <taxon>Insecta</taxon>
        <taxon>Pterygota</taxon>
        <taxon>Neoptera</taxon>
        <taxon>Endopterygota</taxon>
        <taxon>Coleoptera</taxon>
        <taxon>Polyphaga</taxon>
        <taxon>Cucujiformia</taxon>
        <taxon>Chrysomeloidea</taxon>
        <taxon>Cerambycidae</taxon>
        <taxon>Lamiinae</taxon>
        <taxon>Acanthocinini</taxon>
        <taxon>Exocentrus</taxon>
    </lineage>
</organism>
<accession>A0AAV8VI85</accession>
<evidence type="ECO:0000313" key="8">
    <source>
        <dbReference type="Proteomes" id="UP001159042"/>
    </source>
</evidence>
<keyword evidence="8" id="KW-1185">Reference proteome</keyword>
<dbReference type="Proteomes" id="UP001159042">
    <property type="component" value="Unassembled WGS sequence"/>
</dbReference>
<evidence type="ECO:0000313" key="7">
    <source>
        <dbReference type="EMBL" id="KAJ8913923.1"/>
    </source>
</evidence>
<dbReference type="Pfam" id="PF05485">
    <property type="entry name" value="THAP"/>
    <property type="match status" value="1"/>
</dbReference>
<keyword evidence="4 5" id="KW-0238">DNA-binding</keyword>
<evidence type="ECO:0000256" key="1">
    <source>
        <dbReference type="ARBA" id="ARBA00022723"/>
    </source>
</evidence>
<evidence type="ECO:0000256" key="3">
    <source>
        <dbReference type="ARBA" id="ARBA00022833"/>
    </source>
</evidence>
<keyword evidence="1" id="KW-0479">Metal-binding</keyword>
<keyword evidence="2 5" id="KW-0863">Zinc-finger</keyword>
<proteinExistence type="predicted"/>
<dbReference type="AlphaFoldDB" id="A0AAV8VI85"/>
<evidence type="ECO:0000256" key="5">
    <source>
        <dbReference type="PROSITE-ProRule" id="PRU00309"/>
    </source>
</evidence>
<evidence type="ECO:0000259" key="6">
    <source>
        <dbReference type="PROSITE" id="PS50950"/>
    </source>
</evidence>
<reference evidence="7 8" key="1">
    <citation type="journal article" date="2023" name="Insect Mol. Biol.">
        <title>Genome sequencing provides insights into the evolution of gene families encoding plant cell wall-degrading enzymes in longhorned beetles.</title>
        <authorList>
            <person name="Shin N.R."/>
            <person name="Okamura Y."/>
            <person name="Kirsch R."/>
            <person name="Pauchet Y."/>
        </authorList>
    </citation>
    <scope>NUCLEOTIDE SEQUENCE [LARGE SCALE GENOMIC DNA]</scope>
    <source>
        <strain evidence="7">EAD_L_NR</strain>
    </source>
</reference>
<dbReference type="SUPFAM" id="SSF57716">
    <property type="entry name" value="Glucocorticoid receptor-like (DNA-binding domain)"/>
    <property type="match status" value="1"/>
</dbReference>
<comment type="caution">
    <text evidence="7">The sequence shown here is derived from an EMBL/GenBank/DDBJ whole genome shotgun (WGS) entry which is preliminary data.</text>
</comment>
<dbReference type="GO" id="GO:0008270">
    <property type="term" value="F:zinc ion binding"/>
    <property type="evidence" value="ECO:0007669"/>
    <property type="project" value="UniProtKB-KW"/>
</dbReference>
<dbReference type="InterPro" id="IPR006612">
    <property type="entry name" value="THAP_Znf"/>
</dbReference>
<feature type="domain" description="THAP-type" evidence="6">
    <location>
        <begin position="6"/>
        <end position="88"/>
    </location>
</feature>
<evidence type="ECO:0000256" key="4">
    <source>
        <dbReference type="ARBA" id="ARBA00023125"/>
    </source>
</evidence>
<dbReference type="PROSITE" id="PS50950">
    <property type="entry name" value="ZF_THAP"/>
    <property type="match status" value="1"/>
</dbReference>
<dbReference type="EMBL" id="JANEYG010000085">
    <property type="protein sequence ID" value="KAJ8913923.1"/>
    <property type="molecule type" value="Genomic_DNA"/>
</dbReference>
<name>A0AAV8VI85_9CUCU</name>
<dbReference type="GO" id="GO:0003677">
    <property type="term" value="F:DNA binding"/>
    <property type="evidence" value="ECO:0007669"/>
    <property type="project" value="UniProtKB-UniRule"/>
</dbReference>
<keyword evidence="3" id="KW-0862">Zinc</keyword>
<gene>
    <name evidence="7" type="ORF">NQ315_005721</name>
</gene>
<sequence length="206" mass="23715">MSARNYKSRICFVPMCRTGLNRNVGETKPSLFKAPNDPKRLEQWNRAIPRANKEICSDDVVCELHFLEDDVIKFYETKLFDGNCRVHAIVNIENNEAAVQHRSEVHVYRNGFDMSDFTKTFRLTKDLTRELINEIRPLIPERLHRSGLTLEEKVLVALHFFACGSYQHTVSQNKYLGVSQPSVSRCVETITAAPNHPNIMNRHTVS</sequence>
<protein>
    <recommendedName>
        <fullName evidence="6">THAP-type domain-containing protein</fullName>
    </recommendedName>
</protein>